<dbReference type="GO" id="GO:0008033">
    <property type="term" value="P:tRNA processing"/>
    <property type="evidence" value="ECO:0007669"/>
    <property type="project" value="InterPro"/>
</dbReference>
<dbReference type="GeneID" id="66063926"/>
<protein>
    <recommendedName>
        <fullName evidence="2">Ribonucleases P/MRP subunit Pop8-like domain-containing protein</fullName>
    </recommendedName>
</protein>
<dbReference type="AlphaFoldDB" id="A0A063C195"/>
<gene>
    <name evidence="4" type="ORF">UV8b_03148</name>
    <name evidence="3" type="ORF">UVI_02021900</name>
</gene>
<feature type="domain" description="Ribonucleases P/MRP subunit Pop8-like" evidence="2">
    <location>
        <begin position="24"/>
        <end position="97"/>
    </location>
</feature>
<evidence type="ECO:0000256" key="1">
    <source>
        <dbReference type="SAM" id="MobiDB-lite"/>
    </source>
</evidence>
<accession>A0A063C195</accession>
<reference evidence="6" key="2">
    <citation type="journal article" date="2016" name="Genome Announc.">
        <title>Genome sequence of Ustilaginoidea virens IPU010, a rice pathogenic fungus causing false smut.</title>
        <authorList>
            <person name="Kumagai T."/>
            <person name="Ishii T."/>
            <person name="Terai G."/>
            <person name="Umemura M."/>
            <person name="Machida M."/>
            <person name="Asai K."/>
        </authorList>
    </citation>
    <scope>NUCLEOTIDE SEQUENCE [LARGE SCALE GENOMIC DNA]</scope>
    <source>
        <strain evidence="6">IPU010</strain>
    </source>
</reference>
<dbReference type="OrthoDB" id="5530243at2759"/>
<reference evidence="3" key="1">
    <citation type="journal article" date="2016" name="Genome Announc.">
        <title>Genome Sequence of Ustilaginoidea virens IPU010, a Rice Pathogenic Fungus Causing False Smut.</title>
        <authorList>
            <person name="Kumagai T."/>
            <person name="Ishii T."/>
            <person name="Terai G."/>
            <person name="Umemura M."/>
            <person name="Machida M."/>
            <person name="Asai K."/>
        </authorList>
    </citation>
    <scope>NUCLEOTIDE SEQUENCE [LARGE SCALE GENOMIC DNA]</scope>
    <source>
        <strain evidence="3">IPU010</strain>
    </source>
</reference>
<keyword evidence="5" id="KW-1185">Reference proteome</keyword>
<organism evidence="3 6">
    <name type="scientific">Ustilaginoidea virens</name>
    <name type="common">Rice false smut fungus</name>
    <name type="synonym">Villosiclava virens</name>
    <dbReference type="NCBI Taxonomy" id="1159556"/>
    <lineage>
        <taxon>Eukaryota</taxon>
        <taxon>Fungi</taxon>
        <taxon>Dikarya</taxon>
        <taxon>Ascomycota</taxon>
        <taxon>Pezizomycotina</taxon>
        <taxon>Sordariomycetes</taxon>
        <taxon>Hypocreomycetidae</taxon>
        <taxon>Hypocreales</taxon>
        <taxon>Clavicipitaceae</taxon>
        <taxon>Ustilaginoidea</taxon>
    </lineage>
</organism>
<dbReference type="GO" id="GO:0005655">
    <property type="term" value="C:nucleolar ribonuclease P complex"/>
    <property type="evidence" value="ECO:0007669"/>
    <property type="project" value="InterPro"/>
</dbReference>
<dbReference type="PANTHER" id="PTHR28173">
    <property type="entry name" value="RIBONUCLEASES P/MRP PROTEIN SUBUNIT POP8"/>
    <property type="match status" value="1"/>
</dbReference>
<feature type="region of interest" description="Disordered" evidence="1">
    <location>
        <begin position="1"/>
        <end position="22"/>
    </location>
</feature>
<proteinExistence type="predicted"/>
<evidence type="ECO:0000313" key="3">
    <source>
        <dbReference type="EMBL" id="GAO17036.1"/>
    </source>
</evidence>
<dbReference type="Pfam" id="PF20976">
    <property type="entry name" value="Pop8"/>
    <property type="match status" value="1"/>
</dbReference>
<dbReference type="Proteomes" id="UP000027002">
    <property type="component" value="Chromosome 2"/>
</dbReference>
<dbReference type="GO" id="GO:0000172">
    <property type="term" value="C:ribonuclease MRP complex"/>
    <property type="evidence" value="ECO:0007669"/>
    <property type="project" value="InterPro"/>
</dbReference>
<dbReference type="GO" id="GO:0004526">
    <property type="term" value="F:ribonuclease P activity"/>
    <property type="evidence" value="ECO:0007669"/>
    <property type="project" value="TreeGrafter"/>
</dbReference>
<dbReference type="HOGENOM" id="CLU_115053_0_0_1"/>
<dbReference type="PANTHER" id="PTHR28173:SF1">
    <property type="entry name" value="RIBONUCLEASES P_MRP PROTEIN SUBUNIT POP8"/>
    <property type="match status" value="1"/>
</dbReference>
<dbReference type="GO" id="GO:0000294">
    <property type="term" value="P:nuclear-transcribed mRNA catabolic process, RNase MRP-dependent"/>
    <property type="evidence" value="ECO:0007669"/>
    <property type="project" value="TreeGrafter"/>
</dbReference>
<dbReference type="EMBL" id="BBTG02000008">
    <property type="protein sequence ID" value="GAO17036.1"/>
    <property type="molecule type" value="Genomic_DNA"/>
</dbReference>
<dbReference type="GO" id="GO:0034965">
    <property type="term" value="P:intronic box C/D snoRNA processing"/>
    <property type="evidence" value="ECO:0007669"/>
    <property type="project" value="TreeGrafter"/>
</dbReference>
<dbReference type="RefSeq" id="XP_042996580.1">
    <property type="nucleotide sequence ID" value="XM_043140646.1"/>
</dbReference>
<dbReference type="GO" id="GO:0000171">
    <property type="term" value="F:ribonuclease MRP activity"/>
    <property type="evidence" value="ECO:0007669"/>
    <property type="project" value="TreeGrafter"/>
</dbReference>
<evidence type="ECO:0000313" key="4">
    <source>
        <dbReference type="EMBL" id="QUC18907.1"/>
    </source>
</evidence>
<evidence type="ECO:0000259" key="2">
    <source>
        <dbReference type="Pfam" id="PF20976"/>
    </source>
</evidence>
<reference evidence="4" key="3">
    <citation type="submission" date="2020-03" db="EMBL/GenBank/DDBJ databases">
        <title>A mixture of massive structural variations and highly conserved coding sequences in Ustilaginoidea virens genome.</title>
        <authorList>
            <person name="Zhang K."/>
            <person name="Zhao Z."/>
            <person name="Zhang Z."/>
            <person name="Li Y."/>
            <person name="Hsiang T."/>
            <person name="Sun W."/>
        </authorList>
    </citation>
    <scope>NUCLEOTIDE SEQUENCE</scope>
    <source>
        <strain evidence="4">UV-8b</strain>
    </source>
</reference>
<dbReference type="STRING" id="1159556.A0A063C195"/>
<evidence type="ECO:0000313" key="5">
    <source>
        <dbReference type="Proteomes" id="UP000027002"/>
    </source>
</evidence>
<dbReference type="Proteomes" id="UP000054053">
    <property type="component" value="Unassembled WGS sequence"/>
</dbReference>
<dbReference type="InterPro" id="IPR049128">
    <property type="entry name" value="Pop8-like_dom"/>
</dbReference>
<sequence>MASDTEPDSKSPILAERGQESAPPWSYAHLELFADGPQDIVLDEITVKLYCTDALTQFLGLTGQAISVDILKAQGSSCWLRLPPEDMSRFAAAITAYGGKREGDTRYILRIKRPSDRLGVLVGRQSEDDLVRS</sequence>
<dbReference type="KEGG" id="uvi:66063926"/>
<name>A0A063C195_USTVR</name>
<dbReference type="InterPro" id="IPR020347">
    <property type="entry name" value="Pop8"/>
</dbReference>
<evidence type="ECO:0000313" key="6">
    <source>
        <dbReference type="Proteomes" id="UP000054053"/>
    </source>
</evidence>
<dbReference type="EMBL" id="CP072754">
    <property type="protein sequence ID" value="QUC18907.1"/>
    <property type="molecule type" value="Genomic_DNA"/>
</dbReference>